<evidence type="ECO:0000256" key="1">
    <source>
        <dbReference type="ARBA" id="ARBA00010343"/>
    </source>
</evidence>
<keyword evidence="5" id="KW-1185">Reference proteome</keyword>
<dbReference type="Gene3D" id="1.10.20.10">
    <property type="entry name" value="Histone, subunit A"/>
    <property type="match status" value="1"/>
</dbReference>
<evidence type="ECO:0000259" key="3">
    <source>
        <dbReference type="Pfam" id="PF00125"/>
    </source>
</evidence>
<dbReference type="InterPro" id="IPR000164">
    <property type="entry name" value="Histone_H3/CENP-A"/>
</dbReference>
<dbReference type="AlphaFoldDB" id="A0A9N9WNT4"/>
<sequence>MVRTQSKAANARNLLQESSDSEESESESSRSTRKATRQPPQKQQNQSTRSRKQSQPQNRKQQKSKDDVQPPRRPQASATTSRETPLLREIRILQQKPENNIIPKAPFGRLLKEILQSHGDFRISLEAFECIKEALEAYLVELFEDSYRLALHRKRVTLVPADMSLVLYLRGNRDPGYSNRN</sequence>
<dbReference type="GO" id="GO:0000786">
    <property type="term" value="C:nucleosome"/>
    <property type="evidence" value="ECO:0007669"/>
    <property type="project" value="InterPro"/>
</dbReference>
<dbReference type="InterPro" id="IPR007125">
    <property type="entry name" value="H2A/H2B/H3"/>
</dbReference>
<name>A0A9N9WNT4_9DIPT</name>
<comment type="similarity">
    <text evidence="1">Belongs to the histone H3 family.</text>
</comment>
<feature type="domain" description="Core Histone H2A/H2B/H3" evidence="3">
    <location>
        <begin position="94"/>
        <end position="169"/>
    </location>
</feature>
<dbReference type="GO" id="GO:0003677">
    <property type="term" value="F:DNA binding"/>
    <property type="evidence" value="ECO:0007669"/>
    <property type="project" value="InterPro"/>
</dbReference>
<dbReference type="OrthoDB" id="420022at2759"/>
<feature type="compositionally biased region" description="Polar residues" evidence="2">
    <location>
        <begin position="1"/>
        <end position="16"/>
    </location>
</feature>
<dbReference type="Proteomes" id="UP001153620">
    <property type="component" value="Chromosome 1"/>
</dbReference>
<dbReference type="SUPFAM" id="SSF47113">
    <property type="entry name" value="Histone-fold"/>
    <property type="match status" value="1"/>
</dbReference>
<dbReference type="PANTHER" id="PTHR11426">
    <property type="entry name" value="HISTONE H3"/>
    <property type="match status" value="1"/>
</dbReference>
<reference evidence="4" key="2">
    <citation type="submission" date="2022-10" db="EMBL/GenBank/DDBJ databases">
        <authorList>
            <consortium name="ENA_rothamsted_submissions"/>
            <consortium name="culmorum"/>
            <person name="King R."/>
        </authorList>
    </citation>
    <scope>NUCLEOTIDE SEQUENCE</scope>
</reference>
<accession>A0A9N9WNT4</accession>
<feature type="compositionally biased region" description="Polar residues" evidence="2">
    <location>
        <begin position="38"/>
        <end position="59"/>
    </location>
</feature>
<dbReference type="GO" id="GO:0030527">
    <property type="term" value="F:structural constituent of chromatin"/>
    <property type="evidence" value="ECO:0007669"/>
    <property type="project" value="InterPro"/>
</dbReference>
<dbReference type="GO" id="GO:0046982">
    <property type="term" value="F:protein heterodimerization activity"/>
    <property type="evidence" value="ECO:0007669"/>
    <property type="project" value="InterPro"/>
</dbReference>
<dbReference type="EMBL" id="OU895877">
    <property type="protein sequence ID" value="CAG9798340.1"/>
    <property type="molecule type" value="Genomic_DNA"/>
</dbReference>
<proteinExistence type="inferred from homology"/>
<organism evidence="4 5">
    <name type="scientific">Chironomus riparius</name>
    <dbReference type="NCBI Taxonomy" id="315576"/>
    <lineage>
        <taxon>Eukaryota</taxon>
        <taxon>Metazoa</taxon>
        <taxon>Ecdysozoa</taxon>
        <taxon>Arthropoda</taxon>
        <taxon>Hexapoda</taxon>
        <taxon>Insecta</taxon>
        <taxon>Pterygota</taxon>
        <taxon>Neoptera</taxon>
        <taxon>Endopterygota</taxon>
        <taxon>Diptera</taxon>
        <taxon>Nematocera</taxon>
        <taxon>Chironomoidea</taxon>
        <taxon>Chironomidae</taxon>
        <taxon>Chironominae</taxon>
        <taxon>Chironomus</taxon>
    </lineage>
</organism>
<evidence type="ECO:0000313" key="5">
    <source>
        <dbReference type="Proteomes" id="UP001153620"/>
    </source>
</evidence>
<reference evidence="4" key="1">
    <citation type="submission" date="2022-01" db="EMBL/GenBank/DDBJ databases">
        <authorList>
            <person name="King R."/>
        </authorList>
    </citation>
    <scope>NUCLEOTIDE SEQUENCE</scope>
</reference>
<protein>
    <recommendedName>
        <fullName evidence="3">Core Histone H2A/H2B/H3 domain-containing protein</fullName>
    </recommendedName>
</protein>
<evidence type="ECO:0000313" key="4">
    <source>
        <dbReference type="EMBL" id="CAG9798340.1"/>
    </source>
</evidence>
<feature type="region of interest" description="Disordered" evidence="2">
    <location>
        <begin position="1"/>
        <end position="86"/>
    </location>
</feature>
<dbReference type="SMART" id="SM00428">
    <property type="entry name" value="H3"/>
    <property type="match status" value="1"/>
</dbReference>
<evidence type="ECO:0000256" key="2">
    <source>
        <dbReference type="SAM" id="MobiDB-lite"/>
    </source>
</evidence>
<gene>
    <name evidence="4" type="ORF">CHIRRI_LOCUS1323</name>
</gene>
<dbReference type="Pfam" id="PF00125">
    <property type="entry name" value="Histone"/>
    <property type="match status" value="1"/>
</dbReference>
<dbReference type="InterPro" id="IPR009072">
    <property type="entry name" value="Histone-fold"/>
</dbReference>